<feature type="domain" description="Amidase" evidence="1">
    <location>
        <begin position="300"/>
        <end position="418"/>
    </location>
</feature>
<dbReference type="PANTHER" id="PTHR46310:SF4">
    <property type="entry name" value="OUTER ENVELOPE PROTEIN 64, MITOCHONDRIAL"/>
    <property type="match status" value="1"/>
</dbReference>
<accession>R7WAZ4</accession>
<dbReference type="AlphaFoldDB" id="R7WAZ4"/>
<dbReference type="PANTHER" id="PTHR46310">
    <property type="entry name" value="AMIDASE 1"/>
    <property type="match status" value="1"/>
</dbReference>
<dbReference type="InterPro" id="IPR019734">
    <property type="entry name" value="TPR_rpt"/>
</dbReference>
<sequence length="677" mass="74514">MDSSARSGATGSSNPRAWIVAGVAVAGVIVLAEVARRRRRWLRGKSSPPPYSGAFCARRGLAPSPQPPPPAARQQLPDLTFAVSDNFEIEGYVAGFGNPDWKRTHKAASHTAAAVKALLKQGATCVGRTVMDELGFGVTGENLHCGTPINPASPSVVPGGSCSGSAVAVSAQLVEFALGWLARDPHILSRVGDALLPAAACGLKGKRQLVFADDCFELLKIPNQKTVDVIENAVRTLPYGFQPPKHINIGQYISSNVPSLKEFCEPSTKLQEGKSALKALCTVMLLLQRYEFKANHEDWVNTVKPKLGLEVSTRVLQAVNFTDDNIKSLYIVRTEWRAALKNLLKDTGILVLPTMAGHPLKRNSKQRLSSEFEDKMYAFVSIAALSGCCQATVPLGNHNDHPISISFVAAHGSDKFLLRAILDMYSAIQEQIVLASKLALPPVIDRDVDTSELLKEKGNNSFKRKQWSKAIEFYSGAIKLNDTNATYYCNRAAAYLELGRFKQAEADCDQALLLDKKNVKAYLRRGTAKESVLNYQEALQDFRHALALEPQNRTALAAEKRLQKHLRSLGLEWLFPWVIGRMETQQQQRRHQLRTPMDPLVSLAASFLSAFSPSSSEQGAARQLGGVRAGGGHVRWEQQEEALALWLHHFAACPDTDWPNLERCYTRWYAESRKLLA</sequence>
<dbReference type="SMART" id="SM00028">
    <property type="entry name" value="TPR"/>
    <property type="match status" value="3"/>
</dbReference>
<protein>
    <recommendedName>
        <fullName evidence="1">Amidase domain-containing protein</fullName>
    </recommendedName>
</protein>
<evidence type="ECO:0000313" key="2">
    <source>
        <dbReference type="EnsemblPlants" id="EMT16420"/>
    </source>
</evidence>
<dbReference type="InterPro" id="IPR036928">
    <property type="entry name" value="AS_sf"/>
</dbReference>
<name>R7WAZ4_AEGTA</name>
<reference evidence="2" key="1">
    <citation type="submission" date="2015-06" db="UniProtKB">
        <authorList>
            <consortium name="EnsemblPlants"/>
        </authorList>
    </citation>
    <scope>IDENTIFICATION</scope>
</reference>
<dbReference type="SUPFAM" id="SSF48452">
    <property type="entry name" value="TPR-like"/>
    <property type="match status" value="1"/>
</dbReference>
<feature type="domain" description="Amidase" evidence="1">
    <location>
        <begin position="79"/>
        <end position="179"/>
    </location>
</feature>
<dbReference type="Pfam" id="PF13414">
    <property type="entry name" value="TPR_11"/>
    <property type="match status" value="1"/>
</dbReference>
<dbReference type="InterPro" id="IPR023631">
    <property type="entry name" value="Amidase_dom"/>
</dbReference>
<dbReference type="Pfam" id="PF01425">
    <property type="entry name" value="Amidase"/>
    <property type="match status" value="2"/>
</dbReference>
<dbReference type="SUPFAM" id="SSF75304">
    <property type="entry name" value="Amidase signature (AS) enzymes"/>
    <property type="match status" value="1"/>
</dbReference>
<organism evidence="2">
    <name type="scientific">Aegilops tauschii</name>
    <name type="common">Tausch's goatgrass</name>
    <name type="synonym">Aegilops squarrosa</name>
    <dbReference type="NCBI Taxonomy" id="37682"/>
    <lineage>
        <taxon>Eukaryota</taxon>
        <taxon>Viridiplantae</taxon>
        <taxon>Streptophyta</taxon>
        <taxon>Embryophyta</taxon>
        <taxon>Tracheophyta</taxon>
        <taxon>Spermatophyta</taxon>
        <taxon>Magnoliopsida</taxon>
        <taxon>Liliopsida</taxon>
        <taxon>Poales</taxon>
        <taxon>Poaceae</taxon>
        <taxon>BOP clade</taxon>
        <taxon>Pooideae</taxon>
        <taxon>Triticodae</taxon>
        <taxon>Triticeae</taxon>
        <taxon>Triticinae</taxon>
        <taxon>Aegilops</taxon>
    </lineage>
</organism>
<dbReference type="PROSITE" id="PS50005">
    <property type="entry name" value="TPR"/>
    <property type="match status" value="3"/>
</dbReference>
<dbReference type="Gene3D" id="3.90.1300.10">
    <property type="entry name" value="Amidase signature (AS) domain"/>
    <property type="match status" value="2"/>
</dbReference>
<dbReference type="InterPro" id="IPR011990">
    <property type="entry name" value="TPR-like_helical_dom_sf"/>
</dbReference>
<evidence type="ECO:0000259" key="1">
    <source>
        <dbReference type="Pfam" id="PF01425"/>
    </source>
</evidence>
<proteinExistence type="predicted"/>
<dbReference type="EnsemblPlants" id="EMT16420">
    <property type="protein sequence ID" value="EMT16420"/>
    <property type="gene ID" value="F775_05670"/>
</dbReference>
<dbReference type="Gene3D" id="1.25.40.10">
    <property type="entry name" value="Tetratricopeptide repeat domain"/>
    <property type="match status" value="1"/>
</dbReference>